<sequence>MNTTREPIFVIGGNGKTGRRVVTRLTDLGWPVTIGSRSSSPAFDWHDANTWTPALKGMNAVYITYQPDVAVPGATDAIKKLTEVAVKAGVKKLVLLSGRGEAEAQECEQIVIGSGLDWTVVRASWFCQNFSEGSFYDPIMAGHVALPVGDVKEPFIDIDDIADVVTAALTEEGHNGKIYEVTGPVMLTFREAIAEIAKATGRPIEFEQVSMEDYAAALAEYQLPPDIIWLITYLFTEVLDGRNQSIHNGVEEALGRKATSFSAYVKKAVEAGAWA</sequence>
<dbReference type="Gene3D" id="3.40.50.720">
    <property type="entry name" value="NAD(P)-binding Rossmann-like Domain"/>
    <property type="match status" value="1"/>
</dbReference>
<protein>
    <submittedName>
        <fullName evidence="2">NmrA family transcriptional regulator</fullName>
    </submittedName>
</protein>
<evidence type="ECO:0000313" key="2">
    <source>
        <dbReference type="EMBL" id="RPD43332.1"/>
    </source>
</evidence>
<feature type="domain" description="NAD(P)-binding" evidence="1">
    <location>
        <begin position="12"/>
        <end position="171"/>
    </location>
</feature>
<name>A0A3N4MGZ6_9BACT</name>
<dbReference type="InterPro" id="IPR036291">
    <property type="entry name" value="NAD(P)-bd_dom_sf"/>
</dbReference>
<comment type="caution">
    <text evidence="2">The sequence shown here is derived from an EMBL/GenBank/DDBJ whole genome shotgun (WGS) entry which is preliminary data.</text>
</comment>
<gene>
    <name evidence="2" type="ORF">EG028_01295</name>
</gene>
<accession>A0A3N4MGZ6</accession>
<dbReference type="SUPFAM" id="SSF51735">
    <property type="entry name" value="NAD(P)-binding Rossmann-fold domains"/>
    <property type="match status" value="1"/>
</dbReference>
<keyword evidence="3" id="KW-1185">Reference proteome</keyword>
<dbReference type="AlphaFoldDB" id="A0A3N4MGZ6"/>
<dbReference type="PANTHER" id="PTHR43162">
    <property type="match status" value="1"/>
</dbReference>
<dbReference type="PANTHER" id="PTHR43162:SF1">
    <property type="entry name" value="PRESTALK A DIFFERENTIATION PROTEIN A"/>
    <property type="match status" value="1"/>
</dbReference>
<organism evidence="2 3">
    <name type="scientific">Chitinophaga barathri</name>
    <dbReference type="NCBI Taxonomy" id="1647451"/>
    <lineage>
        <taxon>Bacteria</taxon>
        <taxon>Pseudomonadati</taxon>
        <taxon>Bacteroidota</taxon>
        <taxon>Chitinophagia</taxon>
        <taxon>Chitinophagales</taxon>
        <taxon>Chitinophagaceae</taxon>
        <taxon>Chitinophaga</taxon>
    </lineage>
</organism>
<proteinExistence type="predicted"/>
<dbReference type="Pfam" id="PF13460">
    <property type="entry name" value="NAD_binding_10"/>
    <property type="match status" value="1"/>
</dbReference>
<evidence type="ECO:0000259" key="1">
    <source>
        <dbReference type="Pfam" id="PF13460"/>
    </source>
</evidence>
<reference evidence="3" key="1">
    <citation type="submission" date="2018-11" db="EMBL/GenBank/DDBJ databases">
        <title>Chitinophaga lutea sp.nov., isolate from arsenic contaminated soil.</title>
        <authorList>
            <person name="Zong Y."/>
        </authorList>
    </citation>
    <scope>NUCLEOTIDE SEQUENCE [LARGE SCALE GENOMIC DNA]</scope>
    <source>
        <strain evidence="3">YLT18</strain>
    </source>
</reference>
<evidence type="ECO:0000313" key="3">
    <source>
        <dbReference type="Proteomes" id="UP000279089"/>
    </source>
</evidence>
<dbReference type="Proteomes" id="UP000279089">
    <property type="component" value="Unassembled WGS sequence"/>
</dbReference>
<dbReference type="InterPro" id="IPR016040">
    <property type="entry name" value="NAD(P)-bd_dom"/>
</dbReference>
<dbReference type="OrthoDB" id="9780595at2"/>
<dbReference type="InterPro" id="IPR051604">
    <property type="entry name" value="Ergot_Alk_Oxidoreductase"/>
</dbReference>
<dbReference type="EMBL" id="RMBX01000001">
    <property type="protein sequence ID" value="RPD43332.1"/>
    <property type="molecule type" value="Genomic_DNA"/>
</dbReference>
<dbReference type="Gene3D" id="3.90.25.10">
    <property type="entry name" value="UDP-galactose 4-epimerase, domain 1"/>
    <property type="match status" value="1"/>
</dbReference>